<evidence type="ECO:0000313" key="1">
    <source>
        <dbReference type="EMBL" id="GFR21858.1"/>
    </source>
</evidence>
<evidence type="ECO:0000313" key="2">
    <source>
        <dbReference type="Proteomes" id="UP000887116"/>
    </source>
</evidence>
<sequence>MSAKDLVKVEIWLTGPPWRLEPNIPCNIPSDSIDTDLDSIKEEKRKVVVSLLMIVESLQPLLNLDSYNNLDKVIRVTSYVLRSVNNCKHNRKKITDNLMVDELFNAEKFWVRFIQQTDLKTEYELGNQYKSVSRNSKLFCLKMDSCA</sequence>
<gene>
    <name evidence="1" type="primary">AVEN_106873_1</name>
    <name evidence="1" type="ORF">TNCT_617901</name>
</gene>
<dbReference type="AlphaFoldDB" id="A0A8X6HFI4"/>
<keyword evidence="2" id="KW-1185">Reference proteome</keyword>
<dbReference type="Proteomes" id="UP000887116">
    <property type="component" value="Unassembled WGS sequence"/>
</dbReference>
<organism evidence="1 2">
    <name type="scientific">Trichonephila clavata</name>
    <name type="common">Joro spider</name>
    <name type="synonym">Nephila clavata</name>
    <dbReference type="NCBI Taxonomy" id="2740835"/>
    <lineage>
        <taxon>Eukaryota</taxon>
        <taxon>Metazoa</taxon>
        <taxon>Ecdysozoa</taxon>
        <taxon>Arthropoda</taxon>
        <taxon>Chelicerata</taxon>
        <taxon>Arachnida</taxon>
        <taxon>Araneae</taxon>
        <taxon>Araneomorphae</taxon>
        <taxon>Entelegynae</taxon>
        <taxon>Araneoidea</taxon>
        <taxon>Nephilidae</taxon>
        <taxon>Trichonephila</taxon>
    </lineage>
</organism>
<reference evidence="1" key="1">
    <citation type="submission" date="2020-07" db="EMBL/GenBank/DDBJ databases">
        <title>Multicomponent nature underlies the extraordinary mechanical properties of spider dragline silk.</title>
        <authorList>
            <person name="Kono N."/>
            <person name="Nakamura H."/>
            <person name="Mori M."/>
            <person name="Yoshida Y."/>
            <person name="Ohtoshi R."/>
            <person name="Malay A.D."/>
            <person name="Moran D.A.P."/>
            <person name="Tomita M."/>
            <person name="Numata K."/>
            <person name="Arakawa K."/>
        </authorList>
    </citation>
    <scope>NUCLEOTIDE SEQUENCE</scope>
</reference>
<protein>
    <submittedName>
        <fullName evidence="1">Uncharacterized protein</fullName>
    </submittedName>
</protein>
<dbReference type="OrthoDB" id="6776697at2759"/>
<name>A0A8X6HFI4_TRICU</name>
<dbReference type="EMBL" id="BMAO01008224">
    <property type="protein sequence ID" value="GFR21858.1"/>
    <property type="molecule type" value="Genomic_DNA"/>
</dbReference>
<comment type="caution">
    <text evidence="1">The sequence shown here is derived from an EMBL/GenBank/DDBJ whole genome shotgun (WGS) entry which is preliminary data.</text>
</comment>
<accession>A0A8X6HFI4</accession>
<proteinExistence type="predicted"/>